<feature type="non-terminal residue" evidence="1">
    <location>
        <position position="636"/>
    </location>
</feature>
<organism evidence="1 2">
    <name type="scientific">Hygrophoropsis aurantiaca</name>
    <dbReference type="NCBI Taxonomy" id="72124"/>
    <lineage>
        <taxon>Eukaryota</taxon>
        <taxon>Fungi</taxon>
        <taxon>Dikarya</taxon>
        <taxon>Basidiomycota</taxon>
        <taxon>Agaricomycotina</taxon>
        <taxon>Agaricomycetes</taxon>
        <taxon>Agaricomycetidae</taxon>
        <taxon>Boletales</taxon>
        <taxon>Coniophorineae</taxon>
        <taxon>Hygrophoropsidaceae</taxon>
        <taxon>Hygrophoropsis</taxon>
    </lineage>
</organism>
<accession>A0ACB7ZUN4</accession>
<comment type="caution">
    <text evidence="1">The sequence shown here is derived from an EMBL/GenBank/DDBJ whole genome shotgun (WGS) entry which is preliminary data.</text>
</comment>
<keyword evidence="2" id="KW-1185">Reference proteome</keyword>
<dbReference type="EMBL" id="MU268632">
    <property type="protein sequence ID" value="KAH7904048.1"/>
    <property type="molecule type" value="Genomic_DNA"/>
</dbReference>
<sequence>MYTNASLLRRGCIGSSPIKPTIAITIRTLAVYRQTHRVCPRLSIHAEAKKLCHLHNVRYHRYLADQLRVAYDVYLELYRRIDKRVNAYLKRDTPNWRMLNSCPACQYKVQDEPELKFLILCAMDGNSSAKLVDPVVRGGTERADPRNGTSSIWLSEEYVNKFKDEVRDARTRQAASSRSKRPSSHLPPVSHTVAERDPDDPWIPEPDTEDASEPTDVCVDRWRNAAPESRKKMFAIFKKSGIFITVCRHGSLLTICDMVRSGELMKYPLASINKLMEVFGPDILYGYDIECALDKLLRKCSFASAVKENRLQGCVPGFHGFGHNRYCQIYHHSKYKVGSGKEDFESCERVFAETNALAPETQNATEFHRHQAYDEHFAFMDMDKYAALSTFIYHNYIQALSIISTATNFLSTSTQATGMRPEDWEADLADERECLQRLHEKKSDTPIEVDYVKALNDYEEAHGSELTRKTTGDIKRRHTHAANKRDQKREIVEDYERQMGLEERWDVDRPERVQAQSRITHKLYHKAVDDVERLVVMRLLELTKLQMSGYKLRTQIANALKSRAPAIRNALARYNKYAELLDPPRLPLKWEQIVEFSFLAEFDLLRETDSQIHAKRWANPAHRLAAVQYHDLQRAR</sequence>
<proteinExistence type="predicted"/>
<reference evidence="1" key="1">
    <citation type="journal article" date="2021" name="New Phytol.">
        <title>Evolutionary innovations through gain and loss of genes in the ectomycorrhizal Boletales.</title>
        <authorList>
            <person name="Wu G."/>
            <person name="Miyauchi S."/>
            <person name="Morin E."/>
            <person name="Kuo A."/>
            <person name="Drula E."/>
            <person name="Varga T."/>
            <person name="Kohler A."/>
            <person name="Feng B."/>
            <person name="Cao Y."/>
            <person name="Lipzen A."/>
            <person name="Daum C."/>
            <person name="Hundley H."/>
            <person name="Pangilinan J."/>
            <person name="Johnson J."/>
            <person name="Barry K."/>
            <person name="LaButti K."/>
            <person name="Ng V."/>
            <person name="Ahrendt S."/>
            <person name="Min B."/>
            <person name="Choi I.G."/>
            <person name="Park H."/>
            <person name="Plett J.M."/>
            <person name="Magnuson J."/>
            <person name="Spatafora J.W."/>
            <person name="Nagy L.G."/>
            <person name="Henrissat B."/>
            <person name="Grigoriev I.V."/>
            <person name="Yang Z.L."/>
            <person name="Xu J."/>
            <person name="Martin F.M."/>
        </authorList>
    </citation>
    <scope>NUCLEOTIDE SEQUENCE</scope>
    <source>
        <strain evidence="1">ATCC 28755</strain>
    </source>
</reference>
<name>A0ACB7ZUN4_9AGAM</name>
<gene>
    <name evidence="1" type="ORF">BJ138DRAFT_1019678</name>
</gene>
<evidence type="ECO:0000313" key="2">
    <source>
        <dbReference type="Proteomes" id="UP000790377"/>
    </source>
</evidence>
<evidence type="ECO:0000313" key="1">
    <source>
        <dbReference type="EMBL" id="KAH7904048.1"/>
    </source>
</evidence>
<protein>
    <submittedName>
        <fullName evidence="1">Uncharacterized protein</fullName>
    </submittedName>
</protein>
<dbReference type="Proteomes" id="UP000790377">
    <property type="component" value="Unassembled WGS sequence"/>
</dbReference>